<proteinExistence type="predicted"/>
<feature type="region of interest" description="Disordered" evidence="1">
    <location>
        <begin position="226"/>
        <end position="285"/>
    </location>
</feature>
<sequence length="285" mass="30615">MSSSKSKSSTKLLWDVLSRSLGFDSNPRPKPAPAPSQGPAPAPSQGPAPAPSQGPAHAPSQGPAHAPSQGPAPAPSQEPAPSAGAGAVRKPEDGSAKETSGESHPSLNFNQRPVSILTRMRSSFSKARSHRSSSASRKASCPRLRTSHSGSSTAKFNKATTKTRTPKVQFSASSECILSPNIVRYGFSKPGRREQRRLRRLAERGRLYMQKHGKELPEEYMERTPTSLISEMQRREEQRKNKKRMGKILTSTHSVSGSACGSSVKSNLRLSKNLPGASRISVSDD</sequence>
<reference evidence="2 3" key="1">
    <citation type="journal article" date="2017" name="Gigascience">
        <title>Draft genome of the honey bee ectoparasitic mite, Tropilaelaps mercedesae, is shaped by the parasitic life history.</title>
        <authorList>
            <person name="Dong X."/>
            <person name="Armstrong S.D."/>
            <person name="Xia D."/>
            <person name="Makepeace B.L."/>
            <person name="Darby A.C."/>
            <person name="Kadowaki T."/>
        </authorList>
    </citation>
    <scope>NUCLEOTIDE SEQUENCE [LARGE SCALE GENOMIC DNA]</scope>
    <source>
        <strain evidence="2">Wuxi-XJTLU</strain>
    </source>
</reference>
<organism evidence="2 3">
    <name type="scientific">Tropilaelaps mercedesae</name>
    <dbReference type="NCBI Taxonomy" id="418985"/>
    <lineage>
        <taxon>Eukaryota</taxon>
        <taxon>Metazoa</taxon>
        <taxon>Ecdysozoa</taxon>
        <taxon>Arthropoda</taxon>
        <taxon>Chelicerata</taxon>
        <taxon>Arachnida</taxon>
        <taxon>Acari</taxon>
        <taxon>Parasitiformes</taxon>
        <taxon>Mesostigmata</taxon>
        <taxon>Gamasina</taxon>
        <taxon>Dermanyssoidea</taxon>
        <taxon>Laelapidae</taxon>
        <taxon>Tropilaelaps</taxon>
    </lineage>
</organism>
<keyword evidence="3" id="KW-1185">Reference proteome</keyword>
<gene>
    <name evidence="2" type="ORF">BIW11_13152</name>
</gene>
<name>A0A1V9X353_9ACAR</name>
<feature type="compositionally biased region" description="Polar residues" evidence="1">
    <location>
        <begin position="147"/>
        <end position="171"/>
    </location>
</feature>
<dbReference type="InParanoid" id="A0A1V9X353"/>
<comment type="caution">
    <text evidence="2">The sequence shown here is derived from an EMBL/GenBank/DDBJ whole genome shotgun (WGS) entry which is preliminary data.</text>
</comment>
<dbReference type="Proteomes" id="UP000192247">
    <property type="component" value="Unassembled WGS sequence"/>
</dbReference>
<evidence type="ECO:0000313" key="3">
    <source>
        <dbReference type="Proteomes" id="UP000192247"/>
    </source>
</evidence>
<evidence type="ECO:0000256" key="1">
    <source>
        <dbReference type="SAM" id="MobiDB-lite"/>
    </source>
</evidence>
<feature type="compositionally biased region" description="Basic and acidic residues" evidence="1">
    <location>
        <begin position="89"/>
        <end position="101"/>
    </location>
</feature>
<evidence type="ECO:0000313" key="2">
    <source>
        <dbReference type="EMBL" id="OQR68050.1"/>
    </source>
</evidence>
<feature type="compositionally biased region" description="Pro residues" evidence="1">
    <location>
        <begin position="28"/>
        <end position="52"/>
    </location>
</feature>
<protein>
    <submittedName>
        <fullName evidence="2">Tetratricopeptide repeat protein 16-like</fullName>
    </submittedName>
</protein>
<feature type="region of interest" description="Disordered" evidence="1">
    <location>
        <begin position="20"/>
        <end position="171"/>
    </location>
</feature>
<feature type="compositionally biased region" description="Polar residues" evidence="1">
    <location>
        <begin position="102"/>
        <end position="113"/>
    </location>
</feature>
<accession>A0A1V9X353</accession>
<dbReference type="EMBL" id="MNPL01026286">
    <property type="protein sequence ID" value="OQR68050.1"/>
    <property type="molecule type" value="Genomic_DNA"/>
</dbReference>
<feature type="compositionally biased region" description="Low complexity" evidence="1">
    <location>
        <begin position="53"/>
        <end position="69"/>
    </location>
</feature>
<feature type="compositionally biased region" description="Low complexity" evidence="1">
    <location>
        <begin position="121"/>
        <end position="139"/>
    </location>
</feature>
<feature type="compositionally biased region" description="Polar residues" evidence="1">
    <location>
        <begin position="249"/>
        <end position="270"/>
    </location>
</feature>
<dbReference type="AlphaFoldDB" id="A0A1V9X353"/>